<feature type="domain" description="Glycosyltransferase 2-like" evidence="1">
    <location>
        <begin position="7"/>
        <end position="138"/>
    </location>
</feature>
<comment type="caution">
    <text evidence="2">The sequence shown here is derived from an EMBL/GenBank/DDBJ whole genome shotgun (WGS) entry which is preliminary data.</text>
</comment>
<dbReference type="InterPro" id="IPR029044">
    <property type="entry name" value="Nucleotide-diphossugar_trans"/>
</dbReference>
<dbReference type="RefSeq" id="WP_308975826.1">
    <property type="nucleotide sequence ID" value="NZ_JAVIDL010000015.1"/>
</dbReference>
<keyword evidence="2" id="KW-0328">Glycosyltransferase</keyword>
<dbReference type="AlphaFoldDB" id="A0AAW8J9U2"/>
<dbReference type="PANTHER" id="PTHR22916:SF3">
    <property type="entry name" value="UDP-GLCNAC:BETAGAL BETA-1,3-N-ACETYLGLUCOSAMINYLTRANSFERASE-LIKE PROTEIN 1"/>
    <property type="match status" value="1"/>
</dbReference>
<name>A0AAW8J9U2_9GAMM</name>
<gene>
    <name evidence="2" type="ORF">RFH47_09290</name>
</gene>
<sequence length="285" mass="33083">MNKPLVSVVIPCYNHAEFVQYSIQSVIDQSYENIELLIIDDGSPDHSVEKINAMVEACEQRFSRFEFRSRANKGLSATLNEALEWCQGEFFSTLASDDQMFQDKSAIQVEYLQKNPEYVAVFGAVQLIDNNNKIIGEIRQEDKVFSFNDLMYTDRFLPAPTQMIRLSELRKTGGFVSGMIVEDWYMYLKLMESGGKILYTDQLFSYYRAHGGNTYSNPYKMALGCLQVVNEFQQQPLFKKAYIKVCWDNALGTLMIDFKLSMQILCLRLFFKFKQLMKKIFLKRS</sequence>
<keyword evidence="2" id="KW-0808">Transferase</keyword>
<evidence type="ECO:0000313" key="2">
    <source>
        <dbReference type="EMBL" id="MDQ8935925.1"/>
    </source>
</evidence>
<dbReference type="Gene3D" id="3.90.550.10">
    <property type="entry name" value="Spore Coat Polysaccharide Biosynthesis Protein SpsA, Chain A"/>
    <property type="match status" value="1"/>
</dbReference>
<proteinExistence type="predicted"/>
<dbReference type="PANTHER" id="PTHR22916">
    <property type="entry name" value="GLYCOSYLTRANSFERASE"/>
    <property type="match status" value="1"/>
</dbReference>
<dbReference type="Proteomes" id="UP001243844">
    <property type="component" value="Unassembled WGS sequence"/>
</dbReference>
<protein>
    <submittedName>
        <fullName evidence="2">Glycosyltransferase</fullName>
        <ecNumber evidence="2">2.4.-.-</ecNumber>
    </submittedName>
</protein>
<dbReference type="GO" id="GO:0016758">
    <property type="term" value="F:hexosyltransferase activity"/>
    <property type="evidence" value="ECO:0007669"/>
    <property type="project" value="UniProtKB-ARBA"/>
</dbReference>
<dbReference type="InterPro" id="IPR001173">
    <property type="entry name" value="Glyco_trans_2-like"/>
</dbReference>
<evidence type="ECO:0000313" key="3">
    <source>
        <dbReference type="Proteomes" id="UP001243844"/>
    </source>
</evidence>
<organism evidence="2 3">
    <name type="scientific">Acinetobacter rudis</name>
    <dbReference type="NCBI Taxonomy" id="632955"/>
    <lineage>
        <taxon>Bacteria</taxon>
        <taxon>Pseudomonadati</taxon>
        <taxon>Pseudomonadota</taxon>
        <taxon>Gammaproteobacteria</taxon>
        <taxon>Moraxellales</taxon>
        <taxon>Moraxellaceae</taxon>
        <taxon>Acinetobacter</taxon>
    </lineage>
</organism>
<dbReference type="SUPFAM" id="SSF53448">
    <property type="entry name" value="Nucleotide-diphospho-sugar transferases"/>
    <property type="match status" value="1"/>
</dbReference>
<dbReference type="EC" id="2.4.-.-" evidence="2"/>
<reference evidence="2" key="1">
    <citation type="submission" date="2023-08" db="EMBL/GenBank/DDBJ databases">
        <title>Emergence of clinically-relevant ST2 carbapenem-resistant Acinetobacter baumannii strains in hospital sewages in Zhejiang, East of China.</title>
        <authorList>
            <person name="Kaichao C."/>
            <person name="Zhang R."/>
        </authorList>
    </citation>
    <scope>NUCLEOTIDE SEQUENCE</scope>
    <source>
        <strain evidence="2">M-RB-37</strain>
    </source>
</reference>
<evidence type="ECO:0000259" key="1">
    <source>
        <dbReference type="Pfam" id="PF00535"/>
    </source>
</evidence>
<accession>A0AAW8J9U2</accession>
<dbReference type="Pfam" id="PF00535">
    <property type="entry name" value="Glycos_transf_2"/>
    <property type="match status" value="1"/>
</dbReference>
<dbReference type="EMBL" id="JAVIDL010000015">
    <property type="protein sequence ID" value="MDQ8935925.1"/>
    <property type="molecule type" value="Genomic_DNA"/>
</dbReference>